<reference evidence="1 2" key="1">
    <citation type="journal article" date="2019" name="Sci. Rep.">
        <title>Orb-weaving spider Araneus ventricosus genome elucidates the spidroin gene catalogue.</title>
        <authorList>
            <person name="Kono N."/>
            <person name="Nakamura H."/>
            <person name="Ohtoshi R."/>
            <person name="Moran D.A.P."/>
            <person name="Shinohara A."/>
            <person name="Yoshida Y."/>
            <person name="Fujiwara M."/>
            <person name="Mori M."/>
            <person name="Tomita M."/>
            <person name="Arakawa K."/>
        </authorList>
    </citation>
    <scope>NUCLEOTIDE SEQUENCE [LARGE SCALE GENOMIC DNA]</scope>
</reference>
<sequence length="102" mass="11714">MKYFSVIRPQAEQITQPQSCAFFHGVEWMQSTLDRRSLSVARGWSVKRYPTPWTHLGLRKAGSFITHIRSSCVAPGTSLGGRLCREKDRKGGRRHNMLHFLI</sequence>
<organism evidence="1 2">
    <name type="scientific">Araneus ventricosus</name>
    <name type="common">Orbweaver spider</name>
    <name type="synonym">Epeira ventricosa</name>
    <dbReference type="NCBI Taxonomy" id="182803"/>
    <lineage>
        <taxon>Eukaryota</taxon>
        <taxon>Metazoa</taxon>
        <taxon>Ecdysozoa</taxon>
        <taxon>Arthropoda</taxon>
        <taxon>Chelicerata</taxon>
        <taxon>Arachnida</taxon>
        <taxon>Araneae</taxon>
        <taxon>Araneomorphae</taxon>
        <taxon>Entelegynae</taxon>
        <taxon>Araneoidea</taxon>
        <taxon>Araneidae</taxon>
        <taxon>Araneus</taxon>
    </lineage>
</organism>
<keyword evidence="2" id="KW-1185">Reference proteome</keyword>
<dbReference type="EMBL" id="BGPR01000157">
    <property type="protein sequence ID" value="GBM00505.1"/>
    <property type="molecule type" value="Genomic_DNA"/>
</dbReference>
<dbReference type="Proteomes" id="UP000499080">
    <property type="component" value="Unassembled WGS sequence"/>
</dbReference>
<dbReference type="AlphaFoldDB" id="A0A4Y2CAZ3"/>
<evidence type="ECO:0000313" key="1">
    <source>
        <dbReference type="EMBL" id="GBM00505.1"/>
    </source>
</evidence>
<evidence type="ECO:0000313" key="2">
    <source>
        <dbReference type="Proteomes" id="UP000499080"/>
    </source>
</evidence>
<accession>A0A4Y2CAZ3</accession>
<protein>
    <submittedName>
        <fullName evidence="1">Uncharacterized protein</fullName>
    </submittedName>
</protein>
<proteinExistence type="predicted"/>
<comment type="caution">
    <text evidence="1">The sequence shown here is derived from an EMBL/GenBank/DDBJ whole genome shotgun (WGS) entry which is preliminary data.</text>
</comment>
<gene>
    <name evidence="1" type="ORF">AVEN_111733_1</name>
</gene>
<name>A0A4Y2CAZ3_ARAVE</name>